<keyword evidence="10" id="KW-1185">Reference proteome</keyword>
<comment type="caution">
    <text evidence="9">The sequence shown here is derived from an EMBL/GenBank/DDBJ whole genome shotgun (WGS) entry which is preliminary data.</text>
</comment>
<feature type="domain" description="Zn(2)-C6 fungal-type" evidence="8">
    <location>
        <begin position="23"/>
        <end position="54"/>
    </location>
</feature>
<dbReference type="PROSITE" id="PS50048">
    <property type="entry name" value="ZN2_CY6_FUNGAL_2"/>
    <property type="match status" value="1"/>
</dbReference>
<feature type="compositionally biased region" description="Basic and acidic residues" evidence="7">
    <location>
        <begin position="335"/>
        <end position="352"/>
    </location>
</feature>
<proteinExistence type="predicted"/>
<dbReference type="EMBL" id="WIGO01000389">
    <property type="protein sequence ID" value="KAF6814089.1"/>
    <property type="molecule type" value="Genomic_DNA"/>
</dbReference>
<dbReference type="GO" id="GO:0001228">
    <property type="term" value="F:DNA-binding transcription activator activity, RNA polymerase II-specific"/>
    <property type="evidence" value="ECO:0007669"/>
    <property type="project" value="TreeGrafter"/>
</dbReference>
<feature type="region of interest" description="Disordered" evidence="7">
    <location>
        <begin position="1"/>
        <end position="20"/>
    </location>
</feature>
<keyword evidence="3" id="KW-0805">Transcription regulation</keyword>
<keyword evidence="5" id="KW-0804">Transcription</keyword>
<dbReference type="Gene3D" id="4.10.240.10">
    <property type="entry name" value="Zn(2)-C6 fungal-type DNA-binding domain"/>
    <property type="match status" value="1"/>
</dbReference>
<evidence type="ECO:0000256" key="7">
    <source>
        <dbReference type="SAM" id="MobiDB-lite"/>
    </source>
</evidence>
<dbReference type="CDD" id="cd00067">
    <property type="entry name" value="GAL4"/>
    <property type="match status" value="1"/>
</dbReference>
<keyword evidence="6" id="KW-0539">Nucleus</keyword>
<dbReference type="PROSITE" id="PS00463">
    <property type="entry name" value="ZN2_CY6_FUNGAL_1"/>
    <property type="match status" value="1"/>
</dbReference>
<dbReference type="SUPFAM" id="SSF57701">
    <property type="entry name" value="Zn2/Cys6 DNA-binding domain"/>
    <property type="match status" value="1"/>
</dbReference>
<evidence type="ECO:0000256" key="5">
    <source>
        <dbReference type="ARBA" id="ARBA00023163"/>
    </source>
</evidence>
<keyword evidence="1" id="KW-0479">Metal-binding</keyword>
<dbReference type="GO" id="GO:0000978">
    <property type="term" value="F:RNA polymerase II cis-regulatory region sequence-specific DNA binding"/>
    <property type="evidence" value="ECO:0007669"/>
    <property type="project" value="TreeGrafter"/>
</dbReference>
<dbReference type="GO" id="GO:0005634">
    <property type="term" value="C:nucleus"/>
    <property type="evidence" value="ECO:0007669"/>
    <property type="project" value="TreeGrafter"/>
</dbReference>
<keyword evidence="4" id="KW-0238">DNA-binding</keyword>
<evidence type="ECO:0000256" key="3">
    <source>
        <dbReference type="ARBA" id="ARBA00023015"/>
    </source>
</evidence>
<organism evidence="9 10">
    <name type="scientific">Colletotrichum plurivorum</name>
    <dbReference type="NCBI Taxonomy" id="2175906"/>
    <lineage>
        <taxon>Eukaryota</taxon>
        <taxon>Fungi</taxon>
        <taxon>Dikarya</taxon>
        <taxon>Ascomycota</taxon>
        <taxon>Pezizomycotina</taxon>
        <taxon>Sordariomycetes</taxon>
        <taxon>Hypocreomycetidae</taxon>
        <taxon>Glomerellales</taxon>
        <taxon>Glomerellaceae</taxon>
        <taxon>Colletotrichum</taxon>
        <taxon>Colletotrichum orchidearum species complex</taxon>
    </lineage>
</organism>
<dbReference type="Proteomes" id="UP000654918">
    <property type="component" value="Unassembled WGS sequence"/>
</dbReference>
<evidence type="ECO:0000256" key="4">
    <source>
        <dbReference type="ARBA" id="ARBA00023125"/>
    </source>
</evidence>
<evidence type="ECO:0000313" key="10">
    <source>
        <dbReference type="Proteomes" id="UP000654918"/>
    </source>
</evidence>
<dbReference type="GO" id="GO:0006351">
    <property type="term" value="P:DNA-templated transcription"/>
    <property type="evidence" value="ECO:0007669"/>
    <property type="project" value="InterPro"/>
</dbReference>
<protein>
    <submittedName>
        <fullName evidence="9">C6 zinc finger domain-containing protein</fullName>
    </submittedName>
</protein>
<dbReference type="AlphaFoldDB" id="A0A8H6JIY2"/>
<evidence type="ECO:0000256" key="1">
    <source>
        <dbReference type="ARBA" id="ARBA00022723"/>
    </source>
</evidence>
<dbReference type="PANTHER" id="PTHR31944:SF131">
    <property type="entry name" value="HEME-RESPONSIVE ZINC FINGER TRANSCRIPTION FACTOR HAP1"/>
    <property type="match status" value="1"/>
</dbReference>
<reference evidence="9" key="1">
    <citation type="journal article" date="2020" name="Phytopathology">
        <title>Genome Sequence Resources of Colletotrichum truncatum, C. plurivorum, C. musicola, and C. sojae: Four Species Pathogenic to Soybean (Glycine max).</title>
        <authorList>
            <person name="Rogerio F."/>
            <person name="Boufleur T.R."/>
            <person name="Ciampi-Guillardi M."/>
            <person name="Sukno S.A."/>
            <person name="Thon M.R."/>
            <person name="Massola Junior N.S."/>
            <person name="Baroncelli R."/>
        </authorList>
    </citation>
    <scope>NUCLEOTIDE SEQUENCE</scope>
    <source>
        <strain evidence="9">LFN00145</strain>
    </source>
</reference>
<dbReference type="InterPro" id="IPR001138">
    <property type="entry name" value="Zn2Cys6_DnaBD"/>
</dbReference>
<dbReference type="GO" id="GO:0008270">
    <property type="term" value="F:zinc ion binding"/>
    <property type="evidence" value="ECO:0007669"/>
    <property type="project" value="InterPro"/>
</dbReference>
<evidence type="ECO:0000259" key="8">
    <source>
        <dbReference type="PROSITE" id="PS50048"/>
    </source>
</evidence>
<dbReference type="Pfam" id="PF04082">
    <property type="entry name" value="Fungal_trans"/>
    <property type="match status" value="1"/>
</dbReference>
<name>A0A8H6JIY2_9PEZI</name>
<keyword evidence="2" id="KW-0862">Zinc</keyword>
<dbReference type="CDD" id="cd12148">
    <property type="entry name" value="fungal_TF_MHR"/>
    <property type="match status" value="1"/>
</dbReference>
<feature type="compositionally biased region" description="Basic and acidic residues" evidence="7">
    <location>
        <begin position="57"/>
        <end position="79"/>
    </location>
</feature>
<dbReference type="InterPro" id="IPR007219">
    <property type="entry name" value="XnlR_reg_dom"/>
</dbReference>
<evidence type="ECO:0000256" key="6">
    <source>
        <dbReference type="ARBA" id="ARBA00023242"/>
    </source>
</evidence>
<evidence type="ECO:0000313" key="9">
    <source>
        <dbReference type="EMBL" id="KAF6814089.1"/>
    </source>
</evidence>
<dbReference type="Pfam" id="PF00172">
    <property type="entry name" value="Zn_clus"/>
    <property type="match status" value="1"/>
</dbReference>
<accession>A0A8H6JIY2</accession>
<dbReference type="InterPro" id="IPR036864">
    <property type="entry name" value="Zn2-C6_fun-type_DNA-bd_sf"/>
</dbReference>
<evidence type="ECO:0000256" key="2">
    <source>
        <dbReference type="ARBA" id="ARBA00022833"/>
    </source>
</evidence>
<feature type="region of interest" description="Disordered" evidence="7">
    <location>
        <begin position="335"/>
        <end position="360"/>
    </location>
</feature>
<dbReference type="PANTHER" id="PTHR31944">
    <property type="entry name" value="HEME-RESPONSIVE ZINC FINGER TRANSCRIPTION FACTOR HAP1"/>
    <property type="match status" value="1"/>
</dbReference>
<dbReference type="InterPro" id="IPR051430">
    <property type="entry name" value="Fungal_TF_Env_Response"/>
</dbReference>
<feature type="region of interest" description="Disordered" evidence="7">
    <location>
        <begin position="51"/>
        <end position="80"/>
    </location>
</feature>
<sequence>MSDVRPASGARMSRRRRERPIVVCQECHRRKLKCNKQQPCDRCSKHSPPLKCTYAPDVDRRHRAPSERAHSHSVDEPDKAPSYISKAAHLGSPPITPAVFEHISKVLTQAGVTRPDGQFATFHNMKMDLIERRNAFAGAPEELNMSICEEIPERDITDLLVNRYFDTYGSVFLFLDETSFRADAEKYWEALESAAVATCIRILLVISVANGSLHDAHGRLPHSRVVAWWHLIQAWQSVALRSDPYGITTLQTCCLVIFMRHIYNLDATASLHSSNALVRNAMIASLHRDPALTDYLPSPEDLELRQHLWYTILELDLQSSMDDGIQPSLRAEDWDMPLPKEDIDPKQQHTDVEPGDPSTPRNILISSLPARVKIAHYLNGIKSSPRYDEALLLHAELKAVAYPLSFAFTSQDHAQNESFAHGWSALLTNRSFFALHLPFALLGSPPFAFSHNLCVATALSILNRLDPPESQETWSDEDPLVAMMRGSSAIFQMIAFPAILFVCSLLEGNLGSHQPWTLVSELTDRLVSVIESFFVIAEKRLPLQEYVARAYLIPAMVLARARKAGSGMGREEIAVGDEAIARELTARCFNIFRNRPDLPPK</sequence>
<dbReference type="SMART" id="SM00066">
    <property type="entry name" value="GAL4"/>
    <property type="match status" value="1"/>
</dbReference>
<gene>
    <name evidence="9" type="ORF">CPLU01_14484</name>
</gene>
<feature type="compositionally biased region" description="Low complexity" evidence="7">
    <location>
        <begin position="1"/>
        <end position="11"/>
    </location>
</feature>